<name>A0ABS3TEZ2_9BACT</name>
<protein>
    <recommendedName>
        <fullName evidence="3">Toxin-antitoxin system YwqK family antitoxin</fullName>
    </recommendedName>
</protein>
<sequence>MRFATATGLIGYVKSTLIQPILITHWCKLLFLSTGLLCCTSCQDGQQISVKKLFYPDGKLKVAATLQGQQLHGRTTRYYPSGAIESIAEWSKGKRTGLTRFYYPNGRLRDSSLFTHDTLTGAWRYYRNGILQEVQQHAKDRPFVCTVLFDSTGKRTESHTYDLHGEHLYMQTYDSEGHADAGHLSPILEVRDTIAWGEKYQGSIRFGYSLTNKATLLVGRRLGLDRKAADRYPLLDTVLVVPQSPDGRFYFAYLPTRSGINTFAYKFLQPGSPWDALPKDSLSVDQLSSSHRFLVRKPIHE</sequence>
<keyword evidence="2" id="KW-1185">Reference proteome</keyword>
<evidence type="ECO:0008006" key="3">
    <source>
        <dbReference type="Google" id="ProtNLM"/>
    </source>
</evidence>
<organism evidence="1 2">
    <name type="scientific">Hymenobacter defluvii</name>
    <dbReference type="NCBI Taxonomy" id="2054411"/>
    <lineage>
        <taxon>Bacteria</taxon>
        <taxon>Pseudomonadati</taxon>
        <taxon>Bacteroidota</taxon>
        <taxon>Cytophagia</taxon>
        <taxon>Cytophagales</taxon>
        <taxon>Hymenobacteraceae</taxon>
        <taxon>Hymenobacter</taxon>
    </lineage>
</organism>
<evidence type="ECO:0000313" key="2">
    <source>
        <dbReference type="Proteomes" id="UP000670527"/>
    </source>
</evidence>
<gene>
    <name evidence="1" type="ORF">J4D97_16365</name>
</gene>
<dbReference type="SUPFAM" id="SSF82185">
    <property type="entry name" value="Histone H3 K4-specific methyltransferase SET7/9 N-terminal domain"/>
    <property type="match status" value="1"/>
</dbReference>
<dbReference type="Pfam" id="PF07661">
    <property type="entry name" value="MORN_2"/>
    <property type="match status" value="1"/>
</dbReference>
<dbReference type="Gene3D" id="3.90.930.1">
    <property type="match status" value="1"/>
</dbReference>
<evidence type="ECO:0000313" key="1">
    <source>
        <dbReference type="EMBL" id="MBO3272232.1"/>
    </source>
</evidence>
<dbReference type="InterPro" id="IPR011652">
    <property type="entry name" value="MORN_2"/>
</dbReference>
<proteinExistence type="predicted"/>
<dbReference type="Proteomes" id="UP000670527">
    <property type="component" value="Unassembled WGS sequence"/>
</dbReference>
<dbReference type="EMBL" id="JAGETX010000010">
    <property type="protein sequence ID" value="MBO3272232.1"/>
    <property type="molecule type" value="Genomic_DNA"/>
</dbReference>
<accession>A0ABS3TEZ2</accession>
<comment type="caution">
    <text evidence="1">The sequence shown here is derived from an EMBL/GenBank/DDBJ whole genome shotgun (WGS) entry which is preliminary data.</text>
</comment>
<reference evidence="1 2" key="1">
    <citation type="submission" date="2021-03" db="EMBL/GenBank/DDBJ databases">
        <authorList>
            <person name="Kim M.K."/>
        </authorList>
    </citation>
    <scope>NUCLEOTIDE SEQUENCE [LARGE SCALE GENOMIC DNA]</scope>
    <source>
        <strain evidence="1 2">BT507</strain>
    </source>
</reference>